<feature type="transmembrane region" description="Helical" evidence="5">
    <location>
        <begin position="404"/>
        <end position="430"/>
    </location>
</feature>
<dbReference type="PROSITE" id="PS50850">
    <property type="entry name" value="MFS"/>
    <property type="match status" value="1"/>
</dbReference>
<evidence type="ECO:0000313" key="7">
    <source>
        <dbReference type="EMBL" id="TKR86895.1"/>
    </source>
</evidence>
<evidence type="ECO:0000259" key="6">
    <source>
        <dbReference type="PROSITE" id="PS50850"/>
    </source>
</evidence>
<keyword evidence="2 5" id="KW-0812">Transmembrane</keyword>
<dbReference type="SUPFAM" id="SSF103473">
    <property type="entry name" value="MFS general substrate transporter"/>
    <property type="match status" value="1"/>
</dbReference>
<reference evidence="7 8" key="1">
    <citation type="journal article" date="2015" name="Genome Biol.">
        <title>Comparative genomics of Steinernema reveals deeply conserved gene regulatory networks.</title>
        <authorList>
            <person name="Dillman A.R."/>
            <person name="Macchietto M."/>
            <person name="Porter C.F."/>
            <person name="Rogers A."/>
            <person name="Williams B."/>
            <person name="Antoshechkin I."/>
            <person name="Lee M.M."/>
            <person name="Goodwin Z."/>
            <person name="Lu X."/>
            <person name="Lewis E.E."/>
            <person name="Goodrich-Blair H."/>
            <person name="Stock S.P."/>
            <person name="Adams B.J."/>
            <person name="Sternberg P.W."/>
            <person name="Mortazavi A."/>
        </authorList>
    </citation>
    <scope>NUCLEOTIDE SEQUENCE [LARGE SCALE GENOMIC DNA]</scope>
    <source>
        <strain evidence="7 8">ALL</strain>
    </source>
</reference>
<feature type="transmembrane region" description="Helical" evidence="5">
    <location>
        <begin position="193"/>
        <end position="215"/>
    </location>
</feature>
<dbReference type="InterPro" id="IPR020846">
    <property type="entry name" value="MFS_dom"/>
</dbReference>
<feature type="transmembrane region" description="Helical" evidence="5">
    <location>
        <begin position="377"/>
        <end position="398"/>
    </location>
</feature>
<dbReference type="OrthoDB" id="3936150at2759"/>
<dbReference type="PROSITE" id="PS00216">
    <property type="entry name" value="SUGAR_TRANSPORT_1"/>
    <property type="match status" value="1"/>
</dbReference>
<keyword evidence="3 5" id="KW-1133">Transmembrane helix</keyword>
<dbReference type="AlphaFoldDB" id="A0A4V6A4G5"/>
<dbReference type="InterPro" id="IPR005829">
    <property type="entry name" value="Sugar_transporter_CS"/>
</dbReference>
<feature type="transmembrane region" description="Helical" evidence="5">
    <location>
        <begin position="345"/>
        <end position="365"/>
    </location>
</feature>
<dbReference type="STRING" id="34508.A0A4V6A4G5"/>
<gene>
    <name evidence="7" type="ORF">L596_011395</name>
</gene>
<evidence type="ECO:0000313" key="8">
    <source>
        <dbReference type="Proteomes" id="UP000298663"/>
    </source>
</evidence>
<feature type="domain" description="Major facilitator superfamily (MFS) profile" evidence="6">
    <location>
        <begin position="34"/>
        <end position="488"/>
    </location>
</feature>
<evidence type="ECO:0000256" key="2">
    <source>
        <dbReference type="ARBA" id="ARBA00022692"/>
    </source>
</evidence>
<comment type="caution">
    <text evidence="7">The sequence shown here is derived from an EMBL/GenBank/DDBJ whole genome shotgun (WGS) entry which is preliminary data.</text>
</comment>
<keyword evidence="8" id="KW-1185">Reference proteome</keyword>
<dbReference type="EMBL" id="AZBU02000003">
    <property type="protein sequence ID" value="TKR86895.1"/>
    <property type="molecule type" value="Genomic_DNA"/>
</dbReference>
<dbReference type="Proteomes" id="UP000298663">
    <property type="component" value="Unassembled WGS sequence"/>
</dbReference>
<feature type="transmembrane region" description="Helical" evidence="5">
    <location>
        <begin position="21"/>
        <end position="45"/>
    </location>
</feature>
<dbReference type="InterPro" id="IPR036259">
    <property type="entry name" value="MFS_trans_sf"/>
</dbReference>
<comment type="subcellular location">
    <subcellularLocation>
        <location evidence="1">Membrane</location>
        <topology evidence="1">Multi-pass membrane protein</topology>
    </subcellularLocation>
</comment>
<dbReference type="Gene3D" id="1.20.1250.20">
    <property type="entry name" value="MFS general substrate transporter like domains"/>
    <property type="match status" value="1"/>
</dbReference>
<evidence type="ECO:0000256" key="5">
    <source>
        <dbReference type="SAM" id="Phobius"/>
    </source>
</evidence>
<dbReference type="GO" id="GO:0022857">
    <property type="term" value="F:transmembrane transporter activity"/>
    <property type="evidence" value="ECO:0007669"/>
    <property type="project" value="InterPro"/>
</dbReference>
<accession>A0A4V6A4G5</accession>
<reference evidence="7 8" key="2">
    <citation type="journal article" date="2019" name="G3 (Bethesda)">
        <title>Hybrid Assembly of the Genome of the Entomopathogenic Nematode Steinernema carpocapsae Identifies the X-Chromosome.</title>
        <authorList>
            <person name="Serra L."/>
            <person name="Macchietto M."/>
            <person name="Macias-Munoz A."/>
            <person name="McGill C.J."/>
            <person name="Rodriguez I.M."/>
            <person name="Rodriguez B."/>
            <person name="Murad R."/>
            <person name="Mortazavi A."/>
        </authorList>
    </citation>
    <scope>NUCLEOTIDE SEQUENCE [LARGE SCALE GENOMIC DNA]</scope>
    <source>
        <strain evidence="7 8">ALL</strain>
    </source>
</reference>
<evidence type="ECO:0000256" key="1">
    <source>
        <dbReference type="ARBA" id="ARBA00004141"/>
    </source>
</evidence>
<dbReference type="Pfam" id="PF00083">
    <property type="entry name" value="Sugar_tr"/>
    <property type="match status" value="1"/>
</dbReference>
<feature type="transmembrane region" description="Helical" evidence="5">
    <location>
        <begin position="137"/>
        <end position="154"/>
    </location>
</feature>
<protein>
    <recommendedName>
        <fullName evidence="6">Major facilitator superfamily (MFS) profile domain-containing protein</fullName>
    </recommendedName>
</protein>
<feature type="transmembrane region" description="Helical" evidence="5">
    <location>
        <begin position="467"/>
        <end position="485"/>
    </location>
</feature>
<sequence>MTVVEHLAKPEKRSLADFLKLGWYIFYLCLVNELMVLVLLGNLAFMMYGGAAPQVVGCGNISLHNAENVCSDLRSLRSNNSCEVRLDAQFKSINYEFELVCEDSLAVKNSISIQMFGMMLGAAVLGQLSDRYGRKKVLTMSIAGVMVSMAASYFSRSLFEFNVTRFLTMFFSGGQASSQITFLMEVVPKKHRVWIMTVLSTSPNYIVLAGLAYVGEDWRNLSLYISTAAAATIVLLLFVYESPRWFIQKGRLEEARNVMLAIDKWNRTHTAERAKEMEIAVEYERQLFESMSKKKQYSFVHLFYTWKLTGYILTLSFTLLTASLLSYALLFNMDKLSGSIYMNSFFFGSLRWFLNAIVGFVDFFIPKAGRRVIHHITMGYLFLSLSLIFVLEAFGIHAPLLVRITTLSACAICSQLFLVAGVATAEIFPTAIRTVAVSFTQIVNKIGTVIAPHLFTTALFWKPLPYAIMISLILIEVVAYCFLIPESKGTMNDLMPPPEERIFAMRSREMVTLNKADLEAQKLTAES</sequence>
<evidence type="ECO:0000256" key="3">
    <source>
        <dbReference type="ARBA" id="ARBA00022989"/>
    </source>
</evidence>
<feature type="transmembrane region" description="Helical" evidence="5">
    <location>
        <begin position="221"/>
        <end position="240"/>
    </location>
</feature>
<keyword evidence="4 5" id="KW-0472">Membrane</keyword>
<dbReference type="InterPro" id="IPR005828">
    <property type="entry name" value="MFS_sugar_transport-like"/>
</dbReference>
<dbReference type="GO" id="GO:0016020">
    <property type="term" value="C:membrane"/>
    <property type="evidence" value="ECO:0007669"/>
    <property type="project" value="UniProtKB-SubCell"/>
</dbReference>
<organism evidence="7 8">
    <name type="scientific">Steinernema carpocapsae</name>
    <name type="common">Entomopathogenic nematode</name>
    <dbReference type="NCBI Taxonomy" id="34508"/>
    <lineage>
        <taxon>Eukaryota</taxon>
        <taxon>Metazoa</taxon>
        <taxon>Ecdysozoa</taxon>
        <taxon>Nematoda</taxon>
        <taxon>Chromadorea</taxon>
        <taxon>Rhabditida</taxon>
        <taxon>Tylenchina</taxon>
        <taxon>Panagrolaimomorpha</taxon>
        <taxon>Strongyloidoidea</taxon>
        <taxon>Steinernematidae</taxon>
        <taxon>Steinernema</taxon>
    </lineage>
</organism>
<name>A0A4V6A4G5_STECR</name>
<proteinExistence type="predicted"/>
<evidence type="ECO:0000256" key="4">
    <source>
        <dbReference type="ARBA" id="ARBA00023136"/>
    </source>
</evidence>
<feature type="transmembrane region" description="Helical" evidence="5">
    <location>
        <begin position="311"/>
        <end position="333"/>
    </location>
</feature>
<dbReference type="PANTHER" id="PTHR24064">
    <property type="entry name" value="SOLUTE CARRIER FAMILY 22 MEMBER"/>
    <property type="match status" value="1"/>
</dbReference>